<reference evidence="2" key="1">
    <citation type="submission" date="2013-07" db="EMBL/GenBank/DDBJ databases">
        <title>Midgut Transcriptome Profiling of Anoplphora glabripennis, a Lignocellulose Degrading, Wood-Boring Cerambycid.</title>
        <authorList>
            <person name="Scully E.D."/>
            <person name="Hoover K."/>
            <person name="Carlson J.E."/>
            <person name="Tien M."/>
            <person name="Geib S.M."/>
        </authorList>
    </citation>
    <scope>NUCLEOTIDE SEQUENCE</scope>
</reference>
<feature type="compositionally biased region" description="Polar residues" evidence="1">
    <location>
        <begin position="108"/>
        <end position="124"/>
    </location>
</feature>
<sequence length="149" mass="16918">MWKNLRGSYTKHLKTYVPSGSGASAKRPYYLSEYISFVLPFTKSRQPKGNVEAPKNNEPSDTLDEETFTEDQETEELEPEQLGSPNEVGNYKNNHGRKHDSDDEQSITEDVNQDVSDVILSQQDSLEKNDCLNSKQGKQKKSIQFVSTQ</sequence>
<protein>
    <recommendedName>
        <fullName evidence="3">MADF domain-containing protein</fullName>
    </recommendedName>
</protein>
<evidence type="ECO:0008006" key="3">
    <source>
        <dbReference type="Google" id="ProtNLM"/>
    </source>
</evidence>
<feature type="region of interest" description="Disordered" evidence="1">
    <location>
        <begin position="43"/>
        <end position="149"/>
    </location>
</feature>
<organism evidence="2">
    <name type="scientific">Anoplophora glabripennis</name>
    <name type="common">Asian longhorn beetle</name>
    <name type="synonym">Anoplophora nobilis</name>
    <dbReference type="NCBI Taxonomy" id="217634"/>
    <lineage>
        <taxon>Eukaryota</taxon>
        <taxon>Metazoa</taxon>
        <taxon>Ecdysozoa</taxon>
        <taxon>Arthropoda</taxon>
        <taxon>Hexapoda</taxon>
        <taxon>Insecta</taxon>
        <taxon>Pterygota</taxon>
        <taxon>Neoptera</taxon>
        <taxon>Endopterygota</taxon>
        <taxon>Coleoptera</taxon>
        <taxon>Polyphaga</taxon>
        <taxon>Cucujiformia</taxon>
        <taxon>Chrysomeloidea</taxon>
        <taxon>Cerambycidae</taxon>
        <taxon>Lamiinae</taxon>
        <taxon>Lamiini</taxon>
        <taxon>Anoplophora</taxon>
    </lineage>
</organism>
<name>V5GPU9_ANOGL</name>
<evidence type="ECO:0000256" key="1">
    <source>
        <dbReference type="SAM" id="MobiDB-lite"/>
    </source>
</evidence>
<dbReference type="EMBL" id="GALX01006163">
    <property type="protein sequence ID" value="JAB62303.1"/>
    <property type="molecule type" value="Transcribed_RNA"/>
</dbReference>
<evidence type="ECO:0000313" key="2">
    <source>
        <dbReference type="EMBL" id="JAB62303.1"/>
    </source>
</evidence>
<accession>V5GPU9</accession>
<feature type="compositionally biased region" description="Polar residues" evidence="1">
    <location>
        <begin position="131"/>
        <end position="149"/>
    </location>
</feature>
<dbReference type="AlphaFoldDB" id="V5GPU9"/>
<proteinExistence type="predicted"/>
<feature type="compositionally biased region" description="Acidic residues" evidence="1">
    <location>
        <begin position="61"/>
        <end position="79"/>
    </location>
</feature>